<dbReference type="EMBL" id="BK059132">
    <property type="protein sequence ID" value="DAE33263.1"/>
    <property type="molecule type" value="Genomic_DNA"/>
</dbReference>
<evidence type="ECO:0000313" key="1">
    <source>
        <dbReference type="EMBL" id="DAE33263.1"/>
    </source>
</evidence>
<sequence>MSNLNVRLIVYPNCKLSAIDDSSYTNLPGRYGTLFENIADYVSLEFLVYSNTNEIEPNTLIFENYQHNRDNFLTDSIFPIIKDGVHHYYKIVIPKLETLFIKDTPSEDLYSLIYLKDQTFYYNNNFYVAKQNYETAPTSKEELLNKIDLILKESEAEIVTNYIDLYKLCGSQSFCCKKTVFTICKLTQCLLNLQRQIIDHAIYNKCADYKDIIEKRDFILSTIYVLDYLKDINNFQEAQRIVENVLGCNDICNTDNTLNNNCGCNG</sequence>
<protein>
    <submittedName>
        <fullName evidence="1">Uncharacterized protein</fullName>
    </submittedName>
</protein>
<name>A0A8S5RPJ5_9VIRU</name>
<proteinExistence type="predicted"/>
<organism evidence="1">
    <name type="scientific">virus sp. ctrcb4</name>
    <dbReference type="NCBI Taxonomy" id="2825824"/>
    <lineage>
        <taxon>Viruses</taxon>
    </lineage>
</organism>
<reference evidence="1" key="1">
    <citation type="journal article" date="2021" name="Proc. Natl. Acad. Sci. U.S.A.">
        <title>A Catalog of Tens of Thousands of Viruses from Human Metagenomes Reveals Hidden Associations with Chronic Diseases.</title>
        <authorList>
            <person name="Tisza M.J."/>
            <person name="Buck C.B."/>
        </authorList>
    </citation>
    <scope>NUCLEOTIDE SEQUENCE</scope>
    <source>
        <strain evidence="1">Ctrcb4</strain>
    </source>
</reference>
<accession>A0A8S5RPJ5</accession>